<organism evidence="2 3">
    <name type="scientific">Prevotella denticola</name>
    <dbReference type="NCBI Taxonomy" id="28129"/>
    <lineage>
        <taxon>Bacteria</taxon>
        <taxon>Pseudomonadati</taxon>
        <taxon>Bacteroidota</taxon>
        <taxon>Bacteroidia</taxon>
        <taxon>Bacteroidales</taxon>
        <taxon>Prevotellaceae</taxon>
        <taxon>Prevotella</taxon>
    </lineage>
</organism>
<name>A0A379EBY8_9BACT</name>
<protein>
    <submittedName>
        <fullName evidence="2">Protein of uncharacterized function (DUF1460)</fullName>
    </submittedName>
</protein>
<proteinExistence type="predicted"/>
<keyword evidence="1" id="KW-0732">Signal</keyword>
<dbReference type="Proteomes" id="UP000255469">
    <property type="component" value="Unassembled WGS sequence"/>
</dbReference>
<feature type="chain" id="PRO_5016978876" evidence="1">
    <location>
        <begin position="23"/>
        <end position="326"/>
    </location>
</feature>
<dbReference type="Gene3D" id="2.30.260.10">
    <property type="entry name" value="putative xylanase like domain"/>
    <property type="match status" value="1"/>
</dbReference>
<gene>
    <name evidence="2" type="ORF">NCTC13067_01787</name>
</gene>
<feature type="signal peptide" evidence="1">
    <location>
        <begin position="1"/>
        <end position="22"/>
    </location>
</feature>
<evidence type="ECO:0000256" key="1">
    <source>
        <dbReference type="SAM" id="SignalP"/>
    </source>
</evidence>
<dbReference type="Gene3D" id="1.10.3670.10">
    <property type="entry name" value="Putative xylanase like domain"/>
    <property type="match status" value="1"/>
</dbReference>
<dbReference type="EMBL" id="UGTM01000002">
    <property type="protein sequence ID" value="SUB93929.1"/>
    <property type="molecule type" value="Genomic_DNA"/>
</dbReference>
<reference evidence="2 3" key="1">
    <citation type="submission" date="2018-06" db="EMBL/GenBank/DDBJ databases">
        <authorList>
            <consortium name="Pathogen Informatics"/>
            <person name="Doyle S."/>
        </authorList>
    </citation>
    <scope>NUCLEOTIDE SEQUENCE [LARGE SCALE GENOMIC DNA]</scope>
    <source>
        <strain evidence="2 3">NCTC13067</strain>
    </source>
</reference>
<dbReference type="PROSITE" id="PS51257">
    <property type="entry name" value="PROKAR_LIPOPROTEIN"/>
    <property type="match status" value="1"/>
</dbReference>
<dbReference type="Pfam" id="PF07313">
    <property type="entry name" value="AmiA-like"/>
    <property type="match status" value="1"/>
</dbReference>
<evidence type="ECO:0000313" key="3">
    <source>
        <dbReference type="Proteomes" id="UP000255469"/>
    </source>
</evidence>
<dbReference type="SUPFAM" id="SSF54001">
    <property type="entry name" value="Cysteine proteinases"/>
    <property type="match status" value="1"/>
</dbReference>
<evidence type="ECO:0000313" key="2">
    <source>
        <dbReference type="EMBL" id="SUB93929.1"/>
    </source>
</evidence>
<sequence length="326" mass="36941">MDMNLKYTFLCLILFVFSACGAKTERNKNVGSEEAMGDALPVASSSVLTAGRDTLPAYLDSYTGADSALVCRILHEAVGKRRQLSHEQLVLMIARKFIGVPYVAHTLDRNDEEKLVVNLHGLDCTTYVEAVTALTHCAEKGETRFADYVRRLEQLRYRGGKISYVNRLHYFHWWLEDNSRMGFVTEINTPVPPFTAVQTLKINYMSQNARAYDMLKNRPERVAGLKRLEDVSNGTNVHYIPKTLLNDSRLLRKVIRDGDIIAIVTSKYNLDTTHLGFAVWHKDGIHLLNASSLKRNGCRVVEPAESFFHYMMSRPSSIGIRVARIK</sequence>
<accession>A0A379EBY8</accession>
<dbReference type="AlphaFoldDB" id="A0A379EBY8"/>
<dbReference type="InterPro" id="IPR010846">
    <property type="entry name" value="AmiA-like"/>
</dbReference>
<dbReference type="InterPro" id="IPR038765">
    <property type="entry name" value="Papain-like_cys_pep_sf"/>
</dbReference>